<dbReference type="EMBL" id="CP042905">
    <property type="protein sequence ID" value="QEE14377.1"/>
    <property type="molecule type" value="Genomic_DNA"/>
</dbReference>
<dbReference type="RefSeq" id="WP_147661332.1">
    <property type="nucleotide sequence ID" value="NZ_CP042905.2"/>
</dbReference>
<dbReference type="PRINTS" id="PR00320">
    <property type="entry name" value="GPROTEINBRPT"/>
</dbReference>
<evidence type="ECO:0000256" key="2">
    <source>
        <dbReference type="ARBA" id="ARBA00022574"/>
    </source>
</evidence>
<accession>A0A5B9D6G5</accession>
<keyword evidence="2" id="KW-0853">WD repeat</keyword>
<dbReference type="InterPro" id="IPR015943">
    <property type="entry name" value="WD40/YVTN_repeat-like_dom_sf"/>
</dbReference>
<dbReference type="GO" id="GO:0005737">
    <property type="term" value="C:cytoplasm"/>
    <property type="evidence" value="ECO:0007669"/>
    <property type="project" value="TreeGrafter"/>
</dbReference>
<dbReference type="InterPro" id="IPR036322">
    <property type="entry name" value="WD40_repeat_dom_sf"/>
</dbReference>
<dbReference type="PROSITE" id="PS50294">
    <property type="entry name" value="WD_REPEATS_REGION"/>
    <property type="match status" value="4"/>
</dbReference>
<dbReference type="InterPro" id="IPR019775">
    <property type="entry name" value="WD40_repeat_CS"/>
</dbReference>
<dbReference type="Gene3D" id="2.130.10.10">
    <property type="entry name" value="YVTN repeat-like/Quinoprotein amine dehydrogenase"/>
    <property type="match status" value="2"/>
</dbReference>
<dbReference type="InterPro" id="IPR020472">
    <property type="entry name" value="WD40_PAC1"/>
</dbReference>
<dbReference type="InterPro" id="IPR001680">
    <property type="entry name" value="WD40_rpt"/>
</dbReference>
<dbReference type="GO" id="GO:0043161">
    <property type="term" value="P:proteasome-mediated ubiquitin-dependent protein catabolic process"/>
    <property type="evidence" value="ECO:0007669"/>
    <property type="project" value="TreeGrafter"/>
</dbReference>
<dbReference type="PROSITE" id="PS50082">
    <property type="entry name" value="WD_REPEATS_2"/>
    <property type="match status" value="4"/>
</dbReference>
<organism evidence="4 5">
    <name type="scientific">Promethearchaeum syntrophicum</name>
    <dbReference type="NCBI Taxonomy" id="2594042"/>
    <lineage>
        <taxon>Archaea</taxon>
        <taxon>Promethearchaeati</taxon>
        <taxon>Promethearchaeota</taxon>
        <taxon>Promethearchaeia</taxon>
        <taxon>Promethearchaeales</taxon>
        <taxon>Promethearchaeaceae</taxon>
        <taxon>Promethearchaeum</taxon>
    </lineage>
</organism>
<dbReference type="CDD" id="cd00200">
    <property type="entry name" value="WD40"/>
    <property type="match status" value="1"/>
</dbReference>
<dbReference type="GO" id="GO:0010992">
    <property type="term" value="P:ubiquitin recycling"/>
    <property type="evidence" value="ECO:0007669"/>
    <property type="project" value="TreeGrafter"/>
</dbReference>
<dbReference type="SMART" id="SM00320">
    <property type="entry name" value="WD40"/>
    <property type="match status" value="6"/>
</dbReference>
<dbReference type="SUPFAM" id="SSF50978">
    <property type="entry name" value="WD40 repeat-like"/>
    <property type="match status" value="1"/>
</dbReference>
<dbReference type="PANTHER" id="PTHR19849">
    <property type="entry name" value="PHOSPHOLIPASE A-2-ACTIVATING PROTEIN"/>
    <property type="match status" value="1"/>
</dbReference>
<reference evidence="4 5" key="1">
    <citation type="journal article" date="2020" name="Nature">
        <title>Isolation of an archaeon at the prokaryote-eukaryote interface.</title>
        <authorList>
            <person name="Imachi H."/>
            <person name="Nobu M.K."/>
            <person name="Nakahara N."/>
            <person name="Morono Y."/>
            <person name="Ogawara M."/>
            <person name="Takaki Y."/>
            <person name="Takano Y."/>
            <person name="Uematsu K."/>
            <person name="Ikuta T."/>
            <person name="Ito M."/>
            <person name="Matsui Y."/>
            <person name="Miyazaki M."/>
            <person name="Murata K."/>
            <person name="Saito Y."/>
            <person name="Sakai S."/>
            <person name="Song C."/>
            <person name="Tasumi E."/>
            <person name="Yamanaka Y."/>
            <person name="Yamaguchi T."/>
            <person name="Kamagata Y."/>
            <person name="Tamaki H."/>
            <person name="Takai K."/>
        </authorList>
    </citation>
    <scope>NUCLEOTIDE SEQUENCE [LARGE SCALE GENOMIC DNA]</scope>
    <source>
        <strain evidence="4 5">MK-D1</strain>
    </source>
</reference>
<gene>
    <name evidence="4" type="ORF">DSAG12_00190</name>
</gene>
<evidence type="ECO:0000313" key="5">
    <source>
        <dbReference type="Proteomes" id="UP000321408"/>
    </source>
</evidence>
<evidence type="ECO:0000256" key="3">
    <source>
        <dbReference type="ARBA" id="ARBA00022737"/>
    </source>
</evidence>
<dbReference type="AlphaFoldDB" id="A0A5B9D6G5"/>
<dbReference type="GO" id="GO:0043130">
    <property type="term" value="F:ubiquitin binding"/>
    <property type="evidence" value="ECO:0007669"/>
    <property type="project" value="TreeGrafter"/>
</dbReference>
<dbReference type="Proteomes" id="UP000321408">
    <property type="component" value="Chromosome"/>
</dbReference>
<dbReference type="PANTHER" id="PTHR19849:SF0">
    <property type="entry name" value="PHOSPHOLIPASE A-2-ACTIVATING PROTEIN"/>
    <property type="match status" value="1"/>
</dbReference>
<protein>
    <submittedName>
        <fullName evidence="4">WD40 repeat domain-containing protein</fullName>
    </submittedName>
</protein>
<reference evidence="4 5" key="2">
    <citation type="journal article" date="2024" name="Int. J. Syst. Evol. Microbiol.">
        <title>Promethearchaeum syntrophicum gen. nov., sp. nov., an anaerobic, obligately syntrophic archaeon, the first isolate of the lineage 'Asgard' archaea, and proposal of the new archaeal phylum Promethearchaeota phyl. nov. and kingdom Promethearchaeati regn. nov.</title>
        <authorList>
            <person name="Imachi H."/>
            <person name="Nobu M.K."/>
            <person name="Kato S."/>
            <person name="Takaki Y."/>
            <person name="Miyazaki M."/>
            <person name="Miyata M."/>
            <person name="Ogawara M."/>
            <person name="Saito Y."/>
            <person name="Sakai S."/>
            <person name="Tahara Y.O."/>
            <person name="Takano Y."/>
            <person name="Tasumi E."/>
            <person name="Uematsu K."/>
            <person name="Yoshimura T."/>
            <person name="Itoh T."/>
            <person name="Ohkuma M."/>
            <person name="Takai K."/>
        </authorList>
    </citation>
    <scope>NUCLEOTIDE SEQUENCE [LARGE SCALE GENOMIC DNA]</scope>
    <source>
        <strain evidence="4 5">MK-D1</strain>
    </source>
</reference>
<evidence type="ECO:0000313" key="4">
    <source>
        <dbReference type="EMBL" id="QEE14377.1"/>
    </source>
</evidence>
<name>A0A5B9D6G5_9ARCH</name>
<dbReference type="Pfam" id="PF00400">
    <property type="entry name" value="WD40"/>
    <property type="match status" value="4"/>
</dbReference>
<keyword evidence="1" id="KW-0963">Cytoplasm</keyword>
<dbReference type="PROSITE" id="PS00678">
    <property type="entry name" value="WD_REPEATS_1"/>
    <property type="match status" value="1"/>
</dbReference>
<sequence>MISDSFFDFSPEKSLNIIDHKDEIRILEFSLNNQWLASGSWDKHIIIWKIIDNEGLKRIEKHKILNEHSSSITSLKFCEDNHYLISGSKDGMVKIWDINEEKSVFTLQHNNSKVFSIDIDPLKDYIVSAGEDRTIIIWKIIKDRNNNWIRIEKANFVKSDKGPKEKIHVVKINSRIPIFSSIGDENTIYLWDFPSGKLNYKLEGHRKMIYTMDFNPKFPYLISGGREKVIFLWNLETKEIIKKIPVKSSITYVKFSDDGKYFLTISLKKEIKIYDLWNLKILQKYKINEGTMLTVGISEDWSILAISPFKKQPISIQIIFNKKKKKRKNSQQYLIS</sequence>
<keyword evidence="5" id="KW-1185">Reference proteome</keyword>
<dbReference type="KEGG" id="psyt:DSAG12_00190"/>
<dbReference type="GeneID" id="41328193"/>
<evidence type="ECO:0000256" key="1">
    <source>
        <dbReference type="ARBA" id="ARBA00022490"/>
    </source>
</evidence>
<keyword evidence="3" id="KW-0677">Repeat</keyword>
<proteinExistence type="predicted"/>